<dbReference type="InterPro" id="IPR010349">
    <property type="entry name" value="Asparaginase_II"/>
</dbReference>
<dbReference type="RefSeq" id="WP_015443241.1">
    <property type="nucleotide sequence ID" value="NC_020520.1"/>
</dbReference>
<protein>
    <submittedName>
        <fullName evidence="1">Putative L-asparaginase II</fullName>
    </submittedName>
</protein>
<dbReference type="EMBL" id="AP012057">
    <property type="protein sequence ID" value="BAN03994.1"/>
    <property type="molecule type" value="Genomic_DNA"/>
</dbReference>
<proteinExistence type="predicted"/>
<sequence length="320" mass="32671">MTIGLASDSVEVIATVTRNDVDESLHHGLGVVLGADGSVVASIGDIDAPIYPRSSLKPFQAAAMVDAGLDLPGHLLALAASSHSGEARHLDGTVEILQRHGLGVEALRNTPARPYGAEARAAARAAGIAPSSLQQNCSGKHAAMLATCVVNGWSIDDYLALDHPLQVAISSTIEALGATVEHVGIDGCGAPTHVLSLIGTARAIREIAVSGSPVGVAMNEHPLMVGGTGRDVSEWIAAVPGLVAKDGAQGVMVLALPDGRAAALKIADGSDEVRRAVTVQALRHLGVDVDGEHAAVRDRVAVRVLGHGEPVGSVVPRSWS</sequence>
<dbReference type="PANTHER" id="PTHR42110">
    <property type="entry name" value="L-ASPARAGINASE, PUTATIVE (AFU_ORTHOLOGUE AFUA_3G11890)-RELATED"/>
    <property type="match status" value="1"/>
</dbReference>
<evidence type="ECO:0000313" key="1">
    <source>
        <dbReference type="EMBL" id="BAN03994.1"/>
    </source>
</evidence>
<accession>A0A6C7E8K8</accession>
<organism evidence="1 2">
    <name type="scientific">Ilumatobacter coccineus (strain NBRC 103263 / KCTC 29153 / YM16-304)</name>
    <dbReference type="NCBI Taxonomy" id="1313172"/>
    <lineage>
        <taxon>Bacteria</taxon>
        <taxon>Bacillati</taxon>
        <taxon>Actinomycetota</taxon>
        <taxon>Acidimicrobiia</taxon>
        <taxon>Acidimicrobiales</taxon>
        <taxon>Ilumatobacteraceae</taxon>
        <taxon>Ilumatobacter</taxon>
    </lineage>
</organism>
<dbReference type="KEGG" id="aym:YM304_36800"/>
<reference evidence="1 2" key="1">
    <citation type="journal article" date="2013" name="Int. J. Syst. Evol. Microbiol.">
        <title>Ilumatobacter nonamiense sp. nov. and Ilumatobacter coccineum sp. nov., isolated from seashore sand.</title>
        <authorList>
            <person name="Matsumoto A."/>
            <person name="Kasai H."/>
            <person name="Matsuo Y."/>
            <person name="Shizuri Y."/>
            <person name="Ichikawa N."/>
            <person name="Fujita N."/>
            <person name="Omura S."/>
            <person name="Takahashi Y."/>
        </authorList>
    </citation>
    <scope>NUCLEOTIDE SEQUENCE [LARGE SCALE GENOMIC DNA]</scope>
    <source>
        <strain evidence="2">NBRC 103263 / KCTC 29153 / YM16-304</strain>
    </source>
</reference>
<gene>
    <name evidence="1" type="ORF">YM304_36800</name>
</gene>
<keyword evidence="2" id="KW-1185">Reference proteome</keyword>
<name>A0A6C7E8K8_ILUCY</name>
<dbReference type="AlphaFoldDB" id="A0A6C7E8K8"/>
<dbReference type="PANTHER" id="PTHR42110:SF1">
    <property type="entry name" value="L-ASPARAGINASE, PUTATIVE (AFU_ORTHOLOGUE AFUA_3G11890)-RELATED"/>
    <property type="match status" value="1"/>
</dbReference>
<evidence type="ECO:0000313" key="2">
    <source>
        <dbReference type="Proteomes" id="UP000011863"/>
    </source>
</evidence>
<dbReference type="Proteomes" id="UP000011863">
    <property type="component" value="Chromosome"/>
</dbReference>
<dbReference type="Pfam" id="PF06089">
    <property type="entry name" value="Asparaginase_II"/>
    <property type="match status" value="1"/>
</dbReference>